<dbReference type="InterPro" id="IPR044992">
    <property type="entry name" value="ChyE-like"/>
</dbReference>
<proteinExistence type="predicted"/>
<dbReference type="InterPro" id="IPR017926">
    <property type="entry name" value="GATASE"/>
</dbReference>
<name>A0ABW3TRT9_9MICO</name>
<dbReference type="PANTHER" id="PTHR42695:SF5">
    <property type="entry name" value="GLUTAMINE AMIDOTRANSFERASE YLR126C-RELATED"/>
    <property type="match status" value="1"/>
</dbReference>
<dbReference type="Pfam" id="PF00117">
    <property type="entry name" value="GATase"/>
    <property type="match status" value="1"/>
</dbReference>
<gene>
    <name evidence="2" type="ORF">ACFQ3U_09480</name>
</gene>
<evidence type="ECO:0000313" key="2">
    <source>
        <dbReference type="EMBL" id="MFD1202122.1"/>
    </source>
</evidence>
<dbReference type="EC" id="3.4.-.-" evidence="2"/>
<dbReference type="CDD" id="cd01741">
    <property type="entry name" value="GATase1_1"/>
    <property type="match status" value="1"/>
</dbReference>
<accession>A0ABW3TRT9</accession>
<dbReference type="RefSeq" id="WP_343961602.1">
    <property type="nucleotide sequence ID" value="NZ_BAAAKZ010000013.1"/>
</dbReference>
<dbReference type="PANTHER" id="PTHR42695">
    <property type="entry name" value="GLUTAMINE AMIDOTRANSFERASE YLR126C-RELATED"/>
    <property type="match status" value="1"/>
</dbReference>
<keyword evidence="2" id="KW-0378">Hydrolase</keyword>
<organism evidence="2 3">
    <name type="scientific">Leucobacter albus</name>
    <dbReference type="NCBI Taxonomy" id="272210"/>
    <lineage>
        <taxon>Bacteria</taxon>
        <taxon>Bacillati</taxon>
        <taxon>Actinomycetota</taxon>
        <taxon>Actinomycetes</taxon>
        <taxon>Micrococcales</taxon>
        <taxon>Microbacteriaceae</taxon>
        <taxon>Leucobacter</taxon>
    </lineage>
</organism>
<reference evidence="3" key="1">
    <citation type="journal article" date="2019" name="Int. J. Syst. Evol. Microbiol.">
        <title>The Global Catalogue of Microorganisms (GCM) 10K type strain sequencing project: providing services to taxonomists for standard genome sequencing and annotation.</title>
        <authorList>
            <consortium name="The Broad Institute Genomics Platform"/>
            <consortium name="The Broad Institute Genome Sequencing Center for Infectious Disease"/>
            <person name="Wu L."/>
            <person name="Ma J."/>
        </authorList>
    </citation>
    <scope>NUCLEOTIDE SEQUENCE [LARGE SCALE GENOMIC DNA]</scope>
    <source>
        <strain evidence="3">CCUG 50213</strain>
    </source>
</reference>
<dbReference type="EMBL" id="JBHTLY010000003">
    <property type="protein sequence ID" value="MFD1202122.1"/>
    <property type="molecule type" value="Genomic_DNA"/>
</dbReference>
<dbReference type="Proteomes" id="UP001597181">
    <property type="component" value="Unassembled WGS sequence"/>
</dbReference>
<dbReference type="Gene3D" id="3.40.50.880">
    <property type="match status" value="1"/>
</dbReference>
<evidence type="ECO:0000259" key="1">
    <source>
        <dbReference type="Pfam" id="PF00117"/>
    </source>
</evidence>
<dbReference type="GO" id="GO:0016787">
    <property type="term" value="F:hydrolase activity"/>
    <property type="evidence" value="ECO:0007669"/>
    <property type="project" value="UniProtKB-KW"/>
</dbReference>
<dbReference type="InterPro" id="IPR029062">
    <property type="entry name" value="Class_I_gatase-like"/>
</dbReference>
<keyword evidence="3" id="KW-1185">Reference proteome</keyword>
<dbReference type="PROSITE" id="PS51273">
    <property type="entry name" value="GATASE_TYPE_1"/>
    <property type="match status" value="1"/>
</dbReference>
<feature type="domain" description="Glutamine amidotransferase" evidence="1">
    <location>
        <begin position="35"/>
        <end position="190"/>
    </location>
</feature>
<dbReference type="SUPFAM" id="SSF52317">
    <property type="entry name" value="Class I glutamine amidotransferase-like"/>
    <property type="match status" value="1"/>
</dbReference>
<evidence type="ECO:0000313" key="3">
    <source>
        <dbReference type="Proteomes" id="UP001597181"/>
    </source>
</evidence>
<comment type="caution">
    <text evidence="2">The sequence shown here is derived from an EMBL/GenBank/DDBJ whole genome shotgun (WGS) entry which is preliminary data.</text>
</comment>
<protein>
    <submittedName>
        <fullName evidence="2">Type 1 glutamine amidotransferase</fullName>
        <ecNumber evidence="2">3.4.-.-</ecNumber>
    </submittedName>
</protein>
<keyword evidence="2" id="KW-0315">Glutamine amidotransferase</keyword>
<sequence>MNNQTEQGEPRGDDAVLVLQHFRSEPPAVYEEILLDRGYRIHRVELDEGEQLPDHHDFAAIVVMGGPMGALDDADHPWLAAERSYIATAVAAGIPYWGVCLGAQLLAAALGSRVYTGRTPEVGTYGVEVTAEAAADPVFAGLPERFTVFQWHSDTFDLPAGARRLVRSELYENQVFAVGSAYAVQFHVEVGRELAAEWASLPSYQRALESLYGEGATARVMERLTETVEGNRRIATEIFSAWMEKFVEQGA</sequence>